<feature type="transmembrane region" description="Helical" evidence="1">
    <location>
        <begin position="57"/>
        <end position="77"/>
    </location>
</feature>
<feature type="transmembrane region" description="Helical" evidence="1">
    <location>
        <begin position="143"/>
        <end position="171"/>
    </location>
</feature>
<reference evidence="2 3" key="1">
    <citation type="journal article" date="2022" name="G3 (Bethesda)">
        <title>Enemy or ally: a genomic approach to elucidate the lifestyle of Phyllosticta citrichinaensis.</title>
        <authorList>
            <person name="Buijs V.A."/>
            <person name="Groenewald J.Z."/>
            <person name="Haridas S."/>
            <person name="LaButti K.M."/>
            <person name="Lipzen A."/>
            <person name="Martin F.M."/>
            <person name="Barry K."/>
            <person name="Grigoriev I.V."/>
            <person name="Crous P.W."/>
            <person name="Seidl M.F."/>
        </authorList>
    </citation>
    <scope>NUCLEOTIDE SEQUENCE [LARGE SCALE GENOMIC DNA]</scope>
    <source>
        <strain evidence="2 3">CBS 129764</strain>
    </source>
</reference>
<keyword evidence="3" id="KW-1185">Reference proteome</keyword>
<proteinExistence type="predicted"/>
<dbReference type="EMBL" id="JBBWUH010000003">
    <property type="protein sequence ID" value="KAK8173357.1"/>
    <property type="molecule type" value="Genomic_DNA"/>
</dbReference>
<name>A0ABR1XYV4_9PEZI</name>
<evidence type="ECO:0000313" key="3">
    <source>
        <dbReference type="Proteomes" id="UP001456524"/>
    </source>
</evidence>
<dbReference type="Proteomes" id="UP001456524">
    <property type="component" value="Unassembled WGS sequence"/>
</dbReference>
<comment type="caution">
    <text evidence="2">The sequence shown here is derived from an EMBL/GenBank/DDBJ whole genome shotgun (WGS) entry which is preliminary data.</text>
</comment>
<evidence type="ECO:0000313" key="2">
    <source>
        <dbReference type="EMBL" id="KAK8173357.1"/>
    </source>
</evidence>
<accession>A0ABR1XYV4</accession>
<sequence length="179" mass="20026">MIKNFTSSHPRGVCLFFLRGLPLFFLLIPLCNFLFCDSLLRCSHLGGVSNRSLQRRLLSFTATPSLLSCFIAFFSLVNSHRAQAYASDATEQHCRRRGFGASRKQQVELGWLGGGGQSREASSIQAGIKNSILAWHFFEPTSFSFFACLLLMVVCFVYATTFALCPLYALFVRGEKWAS</sequence>
<evidence type="ECO:0000256" key="1">
    <source>
        <dbReference type="SAM" id="Phobius"/>
    </source>
</evidence>
<protein>
    <recommendedName>
        <fullName evidence="4">Transmembrane protein</fullName>
    </recommendedName>
</protein>
<evidence type="ECO:0008006" key="4">
    <source>
        <dbReference type="Google" id="ProtNLM"/>
    </source>
</evidence>
<keyword evidence="1" id="KW-0812">Transmembrane</keyword>
<feature type="transmembrane region" description="Helical" evidence="1">
    <location>
        <begin position="16"/>
        <end position="36"/>
    </location>
</feature>
<gene>
    <name evidence="2" type="ORF">IWX90DRAFT_139088</name>
</gene>
<keyword evidence="1" id="KW-0472">Membrane</keyword>
<organism evidence="2 3">
    <name type="scientific">Phyllosticta citrichinensis</name>
    <dbReference type="NCBI Taxonomy" id="1130410"/>
    <lineage>
        <taxon>Eukaryota</taxon>
        <taxon>Fungi</taxon>
        <taxon>Dikarya</taxon>
        <taxon>Ascomycota</taxon>
        <taxon>Pezizomycotina</taxon>
        <taxon>Dothideomycetes</taxon>
        <taxon>Dothideomycetes incertae sedis</taxon>
        <taxon>Botryosphaeriales</taxon>
        <taxon>Phyllostictaceae</taxon>
        <taxon>Phyllosticta</taxon>
    </lineage>
</organism>
<keyword evidence="1" id="KW-1133">Transmembrane helix</keyword>